<dbReference type="RefSeq" id="WP_034720880.1">
    <property type="nucleotide sequence ID" value="NZ_AWQS01000255.1"/>
</dbReference>
<dbReference type="PATRIC" id="fig|584657.3.peg.3733"/>
<reference evidence="4" key="1">
    <citation type="submission" date="2013-08" db="EMBL/GenBank/DDBJ databases">
        <title>Intrasporangium oryzae NRRL B-24470.</title>
        <authorList>
            <person name="Liu H."/>
            <person name="Wang G."/>
        </authorList>
    </citation>
    <scope>NUCLEOTIDE SEQUENCE [LARGE SCALE GENOMIC DNA]</scope>
    <source>
        <strain evidence="4">Q5-1</strain>
    </source>
</reference>
<name>W9GGR7_9MICO</name>
<dbReference type="SUPFAM" id="SSF53474">
    <property type="entry name" value="alpha/beta-Hydrolases"/>
    <property type="match status" value="1"/>
</dbReference>
<dbReference type="AlphaFoldDB" id="W9GGR7"/>
<dbReference type="Gene3D" id="3.40.50.1820">
    <property type="entry name" value="alpha/beta hydrolase"/>
    <property type="match status" value="1"/>
</dbReference>
<gene>
    <name evidence="3" type="ORF">N864_13790</name>
</gene>
<comment type="caution">
    <text evidence="3">The sequence shown here is derived from an EMBL/GenBank/DDBJ whole genome shotgun (WGS) entry which is preliminary data.</text>
</comment>
<keyword evidence="1 3" id="KW-0378">Hydrolase</keyword>
<evidence type="ECO:0000313" key="3">
    <source>
        <dbReference type="EMBL" id="EWT04392.1"/>
    </source>
</evidence>
<sequence>MATSRITTFEHDTLTFDVTDEGPLDGVPVLLLHGFPTDRSSWHRVTPLLHDAGLRTYAPDQRGYSAGARPPGRAAYRLEHLVADVIALADATGHERVHLVGHDWGGAVAWLTAGNHPDRIASVTSLSTPHPAALRRASHSLEQAARSWYIGAFQVPYVPQRVLAAGFRPIWSATGLPREDLERYAAHLAHADALTGPVNWYRAMRESHVRAWPVSVPATLLWGSRDVALGRTAAELTRGFVTGPYAFIEIDAGHWLPETEPEACAAAAIDRVKA</sequence>
<dbReference type="Proteomes" id="UP000019494">
    <property type="component" value="Unassembled WGS sequence"/>
</dbReference>
<proteinExistence type="predicted"/>
<dbReference type="PANTHER" id="PTHR43329">
    <property type="entry name" value="EPOXIDE HYDROLASE"/>
    <property type="match status" value="1"/>
</dbReference>
<dbReference type="InterPro" id="IPR000639">
    <property type="entry name" value="Epox_hydrolase-like"/>
</dbReference>
<dbReference type="PRINTS" id="PR00412">
    <property type="entry name" value="EPOXHYDRLASE"/>
</dbReference>
<protein>
    <submittedName>
        <fullName evidence="3">Alpha/beta hydrolase</fullName>
    </submittedName>
</protein>
<organism evidence="3 4">
    <name type="scientific">Intrasporangium chromatireducens Q5-1</name>
    <dbReference type="NCBI Taxonomy" id="584657"/>
    <lineage>
        <taxon>Bacteria</taxon>
        <taxon>Bacillati</taxon>
        <taxon>Actinomycetota</taxon>
        <taxon>Actinomycetes</taxon>
        <taxon>Micrococcales</taxon>
        <taxon>Intrasporangiaceae</taxon>
        <taxon>Intrasporangium</taxon>
    </lineage>
</organism>
<dbReference type="EMBL" id="AWQS01000255">
    <property type="protein sequence ID" value="EWT04392.1"/>
    <property type="molecule type" value="Genomic_DNA"/>
</dbReference>
<dbReference type="Pfam" id="PF00561">
    <property type="entry name" value="Abhydrolase_1"/>
    <property type="match status" value="1"/>
</dbReference>
<dbReference type="InterPro" id="IPR029058">
    <property type="entry name" value="AB_hydrolase_fold"/>
</dbReference>
<evidence type="ECO:0000313" key="4">
    <source>
        <dbReference type="Proteomes" id="UP000019494"/>
    </source>
</evidence>
<dbReference type="InterPro" id="IPR000073">
    <property type="entry name" value="AB_hydrolase_1"/>
</dbReference>
<feature type="domain" description="AB hydrolase-1" evidence="2">
    <location>
        <begin position="28"/>
        <end position="261"/>
    </location>
</feature>
<dbReference type="GO" id="GO:0016787">
    <property type="term" value="F:hydrolase activity"/>
    <property type="evidence" value="ECO:0007669"/>
    <property type="project" value="UniProtKB-KW"/>
</dbReference>
<accession>W9GGR7</accession>
<evidence type="ECO:0000259" key="2">
    <source>
        <dbReference type="Pfam" id="PF00561"/>
    </source>
</evidence>
<keyword evidence="4" id="KW-1185">Reference proteome</keyword>
<evidence type="ECO:0000256" key="1">
    <source>
        <dbReference type="ARBA" id="ARBA00022801"/>
    </source>
</evidence>